<proteinExistence type="predicted"/>
<keyword evidence="1" id="KW-0812">Transmembrane</keyword>
<reference evidence="2" key="2">
    <citation type="submission" date="2022-06" db="UniProtKB">
        <authorList>
            <consortium name="EnsemblMetazoa"/>
        </authorList>
    </citation>
    <scope>IDENTIFICATION</scope>
    <source>
        <strain evidence="2">DF5081</strain>
    </source>
</reference>
<evidence type="ECO:0000256" key="1">
    <source>
        <dbReference type="SAM" id="Phobius"/>
    </source>
</evidence>
<dbReference type="AlphaFoldDB" id="A0A8R1E754"/>
<reference evidence="3" key="1">
    <citation type="submission" date="2010-08" db="EMBL/GenBank/DDBJ databases">
        <authorList>
            <consortium name="Caenorhabditis japonica Sequencing Consortium"/>
            <person name="Wilson R.K."/>
        </authorList>
    </citation>
    <scope>NUCLEOTIDE SEQUENCE [LARGE SCALE GENOMIC DNA]</scope>
    <source>
        <strain evidence="3">DF5081</strain>
    </source>
</reference>
<keyword evidence="1" id="KW-1133">Transmembrane helix</keyword>
<feature type="transmembrane region" description="Helical" evidence="1">
    <location>
        <begin position="96"/>
        <end position="114"/>
    </location>
</feature>
<organism evidence="2 3">
    <name type="scientific">Caenorhabditis japonica</name>
    <dbReference type="NCBI Taxonomy" id="281687"/>
    <lineage>
        <taxon>Eukaryota</taxon>
        <taxon>Metazoa</taxon>
        <taxon>Ecdysozoa</taxon>
        <taxon>Nematoda</taxon>
        <taxon>Chromadorea</taxon>
        <taxon>Rhabditida</taxon>
        <taxon>Rhabditina</taxon>
        <taxon>Rhabditomorpha</taxon>
        <taxon>Rhabditoidea</taxon>
        <taxon>Rhabditidae</taxon>
        <taxon>Peloderinae</taxon>
        <taxon>Caenorhabditis</taxon>
    </lineage>
</organism>
<dbReference type="Proteomes" id="UP000005237">
    <property type="component" value="Unassembled WGS sequence"/>
</dbReference>
<keyword evidence="3" id="KW-1185">Reference proteome</keyword>
<name>A0A8R1E754_CAEJA</name>
<protein>
    <submittedName>
        <fullName evidence="2">Uncharacterized protein</fullName>
    </submittedName>
</protein>
<evidence type="ECO:0000313" key="2">
    <source>
        <dbReference type="EnsemblMetazoa" id="CJA22263.1"/>
    </source>
</evidence>
<dbReference type="EnsemblMetazoa" id="CJA22263.1">
    <property type="protein sequence ID" value="CJA22263.1"/>
    <property type="gene ID" value="WBGene00177835"/>
</dbReference>
<sequence>MRAHRRCKIRLDRSAKKFDSCRRIHWPPHTNWMRLLLSSRDEGACQRMTDHFYGYFFYQFHELIFYQFYGYFFYHFHELIFYQFYGYFFYHFHELIFYQFYGYFFYQFYGYFFYQFHGFFLSVP</sequence>
<keyword evidence="1" id="KW-0472">Membrane</keyword>
<accession>A0A8R1E754</accession>
<evidence type="ECO:0000313" key="3">
    <source>
        <dbReference type="Proteomes" id="UP000005237"/>
    </source>
</evidence>